<evidence type="ECO:0000313" key="9">
    <source>
        <dbReference type="Proteomes" id="UP000249300"/>
    </source>
</evidence>
<comment type="catalytic activity">
    <reaction evidence="5">
        <text>Co-precorrin-5B + S-adenosyl-L-methionine = Co-precorrin-6A + S-adenosyl-L-homocysteine</text>
        <dbReference type="Rhea" id="RHEA:26285"/>
        <dbReference type="ChEBI" id="CHEBI:57856"/>
        <dbReference type="ChEBI" id="CHEBI:59789"/>
        <dbReference type="ChEBI" id="CHEBI:60063"/>
        <dbReference type="ChEBI" id="CHEBI:60064"/>
        <dbReference type="EC" id="2.1.1.195"/>
    </reaction>
</comment>
<dbReference type="PANTHER" id="PTHR35863">
    <property type="entry name" value="COBALT-PRECORRIN-5B C(1)-METHYLTRANSFERASE"/>
    <property type="match status" value="1"/>
</dbReference>
<dbReference type="GO" id="GO:0032259">
    <property type="term" value="P:methylation"/>
    <property type="evidence" value="ECO:0007669"/>
    <property type="project" value="UniProtKB-KW"/>
</dbReference>
<dbReference type="SUPFAM" id="SSF111342">
    <property type="entry name" value="CbiD-like"/>
    <property type="match status" value="1"/>
</dbReference>
<reference evidence="7 9" key="2">
    <citation type="submission" date="2018-06" db="EMBL/GenBank/DDBJ databases">
        <authorList>
            <consortium name="Pathogen Informatics"/>
            <person name="Doyle S."/>
        </authorList>
    </citation>
    <scope>NUCLEOTIDE SEQUENCE [LARGE SCALE GENOMIC DNA]</scope>
    <source>
        <strain evidence="7 9">NCTC12858</strain>
    </source>
</reference>
<dbReference type="eggNOG" id="COG2099">
    <property type="taxonomic scope" value="Bacteria"/>
</dbReference>
<sequence length="598" mass="65794">MILILGGTTEGRAAIQVVDEAGKPFYYATRFGEQQIEAKNGIRIDGGLDCAEMRSFIQEHDIRLLIDAAHPFASQLHSNATKAADATSIPIIRYERNYPLRNPKLVYCSDYEDAIRCLLRDRISKLLALTGVQTISKLKPYWENHPNTIFRILDRESSRQSAISQGFPIDRICYFVGGAETERELMEHIRPEAIITKESGESGFFSDKVSTALNLGIRVYVVCRPKLPDSYALVVEGPIGLRLAIDRLLPSFFDQHIGLTTGTFATAATKAALLYRMYGKIYREVSVALPKTGERILVRIDRVESDGLTVRATAFKDGGDDPDTTHGTPIVAQIHLSNEENRIPPVNIDGGEGIGRITLPGFDLPIGSAAINTTPRLMIMQEVTALLPGRAVDVLISVPHGRDIGPRTFNPRLGIENGISIIGTTGVVRPFSSEAFVASIERAVDIALAVGGDTIVINSGGKSEYKMKEMYPHLPPHSFVQYGNFIGKTLEMLNRRNVPHIVMGIMIGKAVKLAEGQLDTHSHKVVMNRNFLLNLAQEAGCSAEACNLISQMNLARQVLSDLNKEDSEKMSAAILNHCYQVCKALIPNAHFDIHLVKD</sequence>
<dbReference type="UniPathway" id="UPA00148">
    <property type="reaction ID" value="UER00227"/>
</dbReference>
<dbReference type="NCBIfam" id="TIGR00312">
    <property type="entry name" value="cbiD"/>
    <property type="match status" value="1"/>
</dbReference>
<organism evidence="7 9">
    <name type="scientific">Porphyromonas crevioricanis</name>
    <dbReference type="NCBI Taxonomy" id="393921"/>
    <lineage>
        <taxon>Bacteria</taxon>
        <taxon>Pseudomonadati</taxon>
        <taxon>Bacteroidota</taxon>
        <taxon>Bacteroidia</taxon>
        <taxon>Bacteroidales</taxon>
        <taxon>Porphyromonadaceae</taxon>
        <taxon>Porphyromonas</taxon>
    </lineage>
</organism>
<keyword evidence="1 5" id="KW-0169">Cobalamin biosynthesis</keyword>
<evidence type="ECO:0000256" key="1">
    <source>
        <dbReference type="ARBA" id="ARBA00022573"/>
    </source>
</evidence>
<evidence type="ECO:0000313" key="7">
    <source>
        <dbReference type="EMBL" id="SQH73620.1"/>
    </source>
</evidence>
<keyword evidence="2 5" id="KW-0489">Methyltransferase</keyword>
<evidence type="ECO:0000313" key="8">
    <source>
        <dbReference type="Proteomes" id="UP000030136"/>
    </source>
</evidence>
<evidence type="ECO:0000256" key="5">
    <source>
        <dbReference type="HAMAP-Rule" id="MF_00787"/>
    </source>
</evidence>
<dbReference type="InterPro" id="IPR003723">
    <property type="entry name" value="Precorrin-6x_reduct"/>
</dbReference>
<dbReference type="InterPro" id="IPR002748">
    <property type="entry name" value="CbiD"/>
</dbReference>
<dbReference type="Gene3D" id="3.30.2110.10">
    <property type="entry name" value="CbiD-like"/>
    <property type="match status" value="1"/>
</dbReference>
<evidence type="ECO:0000256" key="3">
    <source>
        <dbReference type="ARBA" id="ARBA00022679"/>
    </source>
</evidence>
<dbReference type="PROSITE" id="PS51014">
    <property type="entry name" value="COBK_CBIJ"/>
    <property type="match status" value="1"/>
</dbReference>
<dbReference type="AlphaFoldDB" id="A0A0A2FZN8"/>
<dbReference type="GO" id="GO:0019251">
    <property type="term" value="P:anaerobic cobalamin biosynthetic process"/>
    <property type="evidence" value="ECO:0007669"/>
    <property type="project" value="UniProtKB-UniRule"/>
</dbReference>
<dbReference type="OrthoDB" id="6439987at2"/>
<dbReference type="PANTHER" id="PTHR35863:SF1">
    <property type="entry name" value="COBALT-PRECORRIN-5B C(1)-METHYLTRANSFERASE"/>
    <property type="match status" value="1"/>
</dbReference>
<evidence type="ECO:0000256" key="4">
    <source>
        <dbReference type="ARBA" id="ARBA00022691"/>
    </source>
</evidence>
<dbReference type="Pfam" id="PF01888">
    <property type="entry name" value="CbiD"/>
    <property type="match status" value="1"/>
</dbReference>
<accession>A0A0A2FZN8</accession>
<evidence type="ECO:0000313" key="6">
    <source>
        <dbReference type="EMBL" id="KGN96456.1"/>
    </source>
</evidence>
<dbReference type="GO" id="GO:0008168">
    <property type="term" value="F:methyltransferase activity"/>
    <property type="evidence" value="ECO:0007669"/>
    <property type="project" value="UniProtKB-UniRule"/>
</dbReference>
<dbReference type="EMBL" id="LS483447">
    <property type="protein sequence ID" value="SQH73620.1"/>
    <property type="molecule type" value="Genomic_DNA"/>
</dbReference>
<dbReference type="RefSeq" id="WP_023937664.1">
    <property type="nucleotide sequence ID" value="NZ_FUXH01000011.1"/>
</dbReference>
<dbReference type="Proteomes" id="UP000249300">
    <property type="component" value="Chromosome 1"/>
</dbReference>
<dbReference type="EMBL" id="JQJC01000003">
    <property type="protein sequence ID" value="KGN96456.1"/>
    <property type="molecule type" value="Genomic_DNA"/>
</dbReference>
<proteinExistence type="inferred from homology"/>
<comment type="pathway">
    <text evidence="5">Cofactor biosynthesis; adenosylcobalamin biosynthesis; cob(II)yrinate a,c-diamide from sirohydrochlorin (anaerobic route): step 6/10.</text>
</comment>
<dbReference type="Proteomes" id="UP000030136">
    <property type="component" value="Unassembled WGS sequence"/>
</dbReference>
<keyword evidence="3 5" id="KW-0808">Transferase</keyword>
<protein>
    <recommendedName>
        <fullName evidence="5">Cobalt-precorrin-5B C(1)-methyltransferase</fullName>
        <ecNumber evidence="5">2.1.1.195</ecNumber>
    </recommendedName>
    <alternativeName>
        <fullName evidence="5">Cobalt-precorrin-6A synthase</fullName>
    </alternativeName>
</protein>
<dbReference type="Pfam" id="PF02571">
    <property type="entry name" value="CbiJ"/>
    <property type="match status" value="1"/>
</dbReference>
<dbReference type="STRING" id="393921.HQ45_08705"/>
<gene>
    <name evidence="7" type="primary">cobK</name>
    <name evidence="5" type="synonym">cbiD</name>
    <name evidence="6" type="ORF">HQ38_01350</name>
    <name evidence="7" type="ORF">NCTC12858_01484</name>
</gene>
<dbReference type="KEGG" id="pcre:NCTC12858_01484"/>
<dbReference type="GO" id="GO:0016994">
    <property type="term" value="F:precorrin-6A reductase activity"/>
    <property type="evidence" value="ECO:0007669"/>
    <property type="project" value="InterPro"/>
</dbReference>
<name>A0A0A2FZN8_9PORP</name>
<comment type="function">
    <text evidence="5">Catalyzes the methylation of C-1 in cobalt-precorrin-5B to form cobalt-precorrin-6A.</text>
</comment>
<dbReference type="EC" id="2.1.1.195" evidence="5"/>
<keyword evidence="7" id="KW-0560">Oxidoreductase</keyword>
<dbReference type="HAMAP" id="MF_00787">
    <property type="entry name" value="CbiD"/>
    <property type="match status" value="1"/>
</dbReference>
<dbReference type="eggNOG" id="COG1903">
    <property type="taxonomic scope" value="Bacteria"/>
</dbReference>
<keyword evidence="9" id="KW-1185">Reference proteome</keyword>
<evidence type="ECO:0000256" key="2">
    <source>
        <dbReference type="ARBA" id="ARBA00022603"/>
    </source>
</evidence>
<keyword evidence="4 5" id="KW-0949">S-adenosyl-L-methionine</keyword>
<dbReference type="InterPro" id="IPR036074">
    <property type="entry name" value="CbiD_sf"/>
</dbReference>
<comment type="similarity">
    <text evidence="5">Belongs to the CbiD family.</text>
</comment>
<reference evidence="6 8" key="1">
    <citation type="submission" date="2014-08" db="EMBL/GenBank/DDBJ databases">
        <title>Porphyromonas crevioricanis strain:COT-253_OH1447 Genome sequencing.</title>
        <authorList>
            <person name="Wallis C."/>
            <person name="Deusch O."/>
            <person name="O'Flynn C."/>
            <person name="Davis I."/>
            <person name="Jospin G."/>
            <person name="Darling A.E."/>
            <person name="Coil D.A."/>
            <person name="Alexiev A."/>
            <person name="Horsfall A."/>
            <person name="Kirkwood N."/>
            <person name="Harris S."/>
            <person name="Eisen J.A."/>
        </authorList>
    </citation>
    <scope>NUCLEOTIDE SEQUENCE [LARGE SCALE GENOMIC DNA]</scope>
    <source>
        <strain evidence="8">COT-253 OH1447</strain>
        <strain evidence="6">COT-253_OH1447</strain>
    </source>
</reference>